<reference evidence="2" key="1">
    <citation type="submission" date="2017-05" db="EMBL/GenBank/DDBJ databases">
        <title>Improved OligoMM genomes.</title>
        <authorList>
            <person name="Garzetti D."/>
        </authorList>
    </citation>
    <scope>NUCLEOTIDE SEQUENCE [LARGE SCALE GENOMIC DNA]</scope>
    <source>
        <strain evidence="2">KB18</strain>
    </source>
</reference>
<name>A0ABM6LB69_9FIRM</name>
<proteinExistence type="predicted"/>
<evidence type="ECO:0008006" key="3">
    <source>
        <dbReference type="Google" id="ProtNLM"/>
    </source>
</evidence>
<accession>A0ABM6LB69</accession>
<organism evidence="1 2">
    <name type="scientific">Acutalibacter muris</name>
    <dbReference type="NCBI Taxonomy" id="1796620"/>
    <lineage>
        <taxon>Bacteria</taxon>
        <taxon>Bacillati</taxon>
        <taxon>Bacillota</taxon>
        <taxon>Clostridia</taxon>
        <taxon>Eubacteriales</taxon>
        <taxon>Acutalibacteraceae</taxon>
        <taxon>Acutalibacter</taxon>
    </lineage>
</organism>
<protein>
    <recommendedName>
        <fullName evidence="3">DUF4179 domain-containing protein</fullName>
    </recommendedName>
</protein>
<dbReference type="EMBL" id="CP021422">
    <property type="protein sequence ID" value="ASB42598.1"/>
    <property type="molecule type" value="Genomic_DNA"/>
</dbReference>
<evidence type="ECO:0000313" key="1">
    <source>
        <dbReference type="EMBL" id="ASB42598.1"/>
    </source>
</evidence>
<keyword evidence="2" id="KW-1185">Reference proteome</keyword>
<evidence type="ECO:0000313" key="2">
    <source>
        <dbReference type="Proteomes" id="UP000196710"/>
    </source>
</evidence>
<dbReference type="Proteomes" id="UP000196710">
    <property type="component" value="Chromosome"/>
</dbReference>
<gene>
    <name evidence="1" type="ORF">ADH66_19315</name>
</gene>
<sequence length="138" mass="14846">MEEKYKKMFSRVKASPEKIQEVIAMTEKHKPRRIVRNLLVTAAIMALAVLTAMGANAASGGELFAYVVSCTFNGEDIETVEYHLDSGDVVKGGLGSYVVTEGEDGKAVITYTDGDGNEISNSIDAFSFEAKTAKAVTE</sequence>